<dbReference type="EMBL" id="MH790634">
    <property type="protein sequence ID" value="QBH82834.1"/>
    <property type="molecule type" value="Genomic_DNA"/>
</dbReference>
<organismHost>
    <name type="scientific">Homo sapiens</name>
    <name type="common">Human</name>
    <dbReference type="NCBI Taxonomy" id="9606"/>
</organismHost>
<sequence length="40" mass="4287">MVRRPVVRLRNGGLGLLGRGYGLGFGDAVSILFDLGRRGD</sequence>
<name>A0A481TML2_HHV2</name>
<accession>A0A481TML2</accession>
<proteinExistence type="predicted"/>
<organism evidence="1">
    <name type="scientific">Human herpesvirus 2</name>
    <name type="common">HHV-2</name>
    <name type="synonym">Human herpes simplex virus 2</name>
    <dbReference type="NCBI Taxonomy" id="10310"/>
    <lineage>
        <taxon>Viruses</taxon>
        <taxon>Duplodnaviria</taxon>
        <taxon>Heunggongvirae</taxon>
        <taxon>Peploviricota</taxon>
        <taxon>Herviviricetes</taxon>
        <taxon>Herpesvirales</taxon>
        <taxon>Orthoherpesviridae</taxon>
        <taxon>Alphaherpesvirinae</taxon>
        <taxon>Simplexvirus</taxon>
        <taxon>Simplexvirus humanalpha2</taxon>
    </lineage>
</organism>
<evidence type="ECO:0000313" key="1">
    <source>
        <dbReference type="EMBL" id="QBH82834.1"/>
    </source>
</evidence>
<protein>
    <submittedName>
        <fullName evidence="1">Uncharacterized protein</fullName>
    </submittedName>
</protein>
<reference evidence="1" key="1">
    <citation type="submission" date="2018-08" db="EMBL/GenBank/DDBJ databases">
        <title>HSV2 whole genome sequences from clinical isolates.</title>
        <authorList>
            <person name="Roychoudhury P."/>
            <person name="Greninger A.L."/>
            <person name="Jerome K.R."/>
            <person name="Johnston C."/>
            <person name="Wald A."/>
            <person name="Xie H."/>
        </authorList>
    </citation>
    <scope>NUCLEOTIDE SEQUENCE</scope>
    <source>
        <strain evidence="1">2000-9815</strain>
    </source>
</reference>